<comment type="cofactor">
    <cofactor evidence="1">
        <name>Fe(3+)</name>
        <dbReference type="ChEBI" id="CHEBI:29034"/>
    </cofactor>
</comment>
<keyword evidence="2" id="KW-0813">Transport</keyword>
<dbReference type="SUPFAM" id="SSF57802">
    <property type="entry name" value="Rubredoxin-like"/>
    <property type="match status" value="1"/>
</dbReference>
<reference evidence="6 7" key="1">
    <citation type="journal article" date="2012" name="J. Bacteriol.">
        <title>Complete genome sequences of Desulfosporosinus orientis DSM765T, Desulfosporosinus youngiae DSM17734T, Desulfosporosinus meridiei DSM13257T, and Desulfosporosinus acidiphilus DSM22704T.</title>
        <authorList>
            <person name="Pester M."/>
            <person name="Brambilla E."/>
            <person name="Alazard D."/>
            <person name="Rattei T."/>
            <person name="Weinmaier T."/>
            <person name="Han J."/>
            <person name="Lucas S."/>
            <person name="Lapidus A."/>
            <person name="Cheng J.F."/>
            <person name="Goodwin L."/>
            <person name="Pitluck S."/>
            <person name="Peters L."/>
            <person name="Ovchinnikova G."/>
            <person name="Teshima H."/>
            <person name="Detter J.C."/>
            <person name="Han C.S."/>
            <person name="Tapia R."/>
            <person name="Land M.L."/>
            <person name="Hauser L."/>
            <person name="Kyrpides N.C."/>
            <person name="Ivanova N.N."/>
            <person name="Pagani I."/>
            <person name="Huntmann M."/>
            <person name="Wei C.L."/>
            <person name="Davenport K.W."/>
            <person name="Daligault H."/>
            <person name="Chain P.S."/>
            <person name="Chen A."/>
            <person name="Mavromatis K."/>
            <person name="Markowitz V."/>
            <person name="Szeto E."/>
            <person name="Mikhailova N."/>
            <person name="Pati A."/>
            <person name="Wagner M."/>
            <person name="Woyke T."/>
            <person name="Ollivier B."/>
            <person name="Klenk H.P."/>
            <person name="Spring S."/>
            <person name="Loy A."/>
        </authorList>
    </citation>
    <scope>NUCLEOTIDE SEQUENCE [LARGE SCALE GENOMIC DNA]</scope>
    <source>
        <strain evidence="7">DSM 22704 / JCM 16185 / SJ4</strain>
    </source>
</reference>
<dbReference type="CDD" id="cd00729">
    <property type="entry name" value="rubredoxin_SM"/>
    <property type="match status" value="1"/>
</dbReference>
<dbReference type="EMBL" id="CP003639">
    <property type="protein sequence ID" value="AFM39468.1"/>
    <property type="molecule type" value="Genomic_DNA"/>
</dbReference>
<proteinExistence type="predicted"/>
<dbReference type="PANTHER" id="PTHR43339:SF1">
    <property type="entry name" value="RUBRERYTHRIN"/>
    <property type="match status" value="1"/>
</dbReference>
<dbReference type="OrthoDB" id="9805587at2"/>
<dbReference type="KEGG" id="dai:Desaci_0401"/>
<dbReference type="CDD" id="cd01046">
    <property type="entry name" value="Rubrerythrin_like"/>
    <property type="match status" value="1"/>
</dbReference>
<dbReference type="STRING" id="646529.Desaci_0401"/>
<dbReference type="PROSITE" id="PS50905">
    <property type="entry name" value="FERRITIN_LIKE"/>
    <property type="match status" value="1"/>
</dbReference>
<gene>
    <name evidence="6" type="ordered locus">Desaci_0401</name>
</gene>
<evidence type="ECO:0000313" key="7">
    <source>
        <dbReference type="Proteomes" id="UP000002892"/>
    </source>
</evidence>
<evidence type="ECO:0000259" key="5">
    <source>
        <dbReference type="PROSITE" id="PS50905"/>
    </source>
</evidence>
<dbReference type="AlphaFoldDB" id="I4D0Z4"/>
<dbReference type="InterPro" id="IPR009078">
    <property type="entry name" value="Ferritin-like_SF"/>
</dbReference>
<organism evidence="6 7">
    <name type="scientific">Desulfosporosinus acidiphilus (strain DSM 22704 / JCM 16185 / SJ4)</name>
    <dbReference type="NCBI Taxonomy" id="646529"/>
    <lineage>
        <taxon>Bacteria</taxon>
        <taxon>Bacillati</taxon>
        <taxon>Bacillota</taxon>
        <taxon>Clostridia</taxon>
        <taxon>Eubacteriales</taxon>
        <taxon>Desulfitobacteriaceae</taxon>
        <taxon>Desulfosporosinus</taxon>
    </lineage>
</organism>
<dbReference type="Gene3D" id="1.20.1260.10">
    <property type="match status" value="1"/>
</dbReference>
<evidence type="ECO:0000259" key="4">
    <source>
        <dbReference type="PROSITE" id="PS50903"/>
    </source>
</evidence>
<name>I4D0Z4_DESAJ</name>
<dbReference type="InterPro" id="IPR045236">
    <property type="entry name" value="RevRr_diiron-bd_dom"/>
</dbReference>
<feature type="domain" description="Ferritin-like diiron" evidence="5">
    <location>
        <begin position="52"/>
        <end position="182"/>
    </location>
</feature>
<sequence>MKKFICTVCGYVHEGDNPPEVCPICKATKDKFKEMTDELNFADEHRIGVAATGCDDELLEGLRANFMGECTEVGMYLAMSRQADREGYPEVAEAYKRIAWEEAEHASKFAELLGEVVVADTKANLSARVEAEYGACEGKKKLATIAKQNNLDAIHDTVHEMCKDEARHGKAFKGLLDRYFSK</sequence>
<evidence type="ECO:0000256" key="3">
    <source>
        <dbReference type="ARBA" id="ARBA00022982"/>
    </source>
</evidence>
<dbReference type="Proteomes" id="UP000002892">
    <property type="component" value="Chromosome"/>
</dbReference>
<dbReference type="InterPro" id="IPR052773">
    <property type="entry name" value="Anaerobic_Peroxidase-Rel"/>
</dbReference>
<keyword evidence="7" id="KW-1185">Reference proteome</keyword>
<evidence type="ECO:0000256" key="2">
    <source>
        <dbReference type="ARBA" id="ARBA00022448"/>
    </source>
</evidence>
<dbReference type="GO" id="GO:0016491">
    <property type="term" value="F:oxidoreductase activity"/>
    <property type="evidence" value="ECO:0007669"/>
    <property type="project" value="InterPro"/>
</dbReference>
<keyword evidence="3" id="KW-0249">Electron transport</keyword>
<feature type="domain" description="Rubredoxin-like" evidence="4">
    <location>
        <begin position="1"/>
        <end position="35"/>
    </location>
</feature>
<dbReference type="SUPFAM" id="SSF47240">
    <property type="entry name" value="Ferritin-like"/>
    <property type="match status" value="1"/>
</dbReference>
<dbReference type="InterPro" id="IPR048574">
    <property type="entry name" value="RUBY_RBDX"/>
</dbReference>
<accession>I4D0Z4</accession>
<dbReference type="Pfam" id="PF21349">
    <property type="entry name" value="RUBY_RBDX"/>
    <property type="match status" value="1"/>
</dbReference>
<dbReference type="Pfam" id="PF02915">
    <property type="entry name" value="Rubrerythrin"/>
    <property type="match status" value="1"/>
</dbReference>
<protein>
    <submittedName>
        <fullName evidence="6">Rubrerythrin</fullName>
    </submittedName>
</protein>
<dbReference type="RefSeq" id="WP_014825481.1">
    <property type="nucleotide sequence ID" value="NC_018068.1"/>
</dbReference>
<dbReference type="PANTHER" id="PTHR43339">
    <property type="entry name" value="RUBRERYTHRIN-RELATED"/>
    <property type="match status" value="1"/>
</dbReference>
<evidence type="ECO:0000256" key="1">
    <source>
        <dbReference type="ARBA" id="ARBA00001965"/>
    </source>
</evidence>
<evidence type="ECO:0000313" key="6">
    <source>
        <dbReference type="EMBL" id="AFM39468.1"/>
    </source>
</evidence>
<dbReference type="PROSITE" id="PS50903">
    <property type="entry name" value="RUBREDOXIN_LIKE"/>
    <property type="match status" value="1"/>
</dbReference>
<dbReference type="InterPro" id="IPR009040">
    <property type="entry name" value="Ferritin-like_diiron"/>
</dbReference>
<dbReference type="InterPro" id="IPR003251">
    <property type="entry name" value="Rr_diiron-bd_dom"/>
</dbReference>
<dbReference type="eggNOG" id="COG1592">
    <property type="taxonomic scope" value="Bacteria"/>
</dbReference>
<dbReference type="Gene3D" id="2.20.28.10">
    <property type="match status" value="1"/>
</dbReference>
<dbReference type="HOGENOM" id="CLU_113705_1_0_9"/>
<dbReference type="GO" id="GO:0005506">
    <property type="term" value="F:iron ion binding"/>
    <property type="evidence" value="ECO:0007669"/>
    <property type="project" value="InterPro"/>
</dbReference>
<dbReference type="InterPro" id="IPR024934">
    <property type="entry name" value="Rubredoxin-like_dom"/>
</dbReference>
<dbReference type="InterPro" id="IPR012347">
    <property type="entry name" value="Ferritin-like"/>
</dbReference>